<dbReference type="InterPro" id="IPR000524">
    <property type="entry name" value="Tscrpt_reg_HTH_GntR"/>
</dbReference>
<evidence type="ECO:0000256" key="4">
    <source>
        <dbReference type="SAM" id="MobiDB-lite"/>
    </source>
</evidence>
<evidence type="ECO:0000313" key="6">
    <source>
        <dbReference type="EMBL" id="KAA5612026.1"/>
    </source>
</evidence>
<dbReference type="SUPFAM" id="SSF46785">
    <property type="entry name" value="Winged helix' DNA-binding domain"/>
    <property type="match status" value="1"/>
</dbReference>
<accession>A0A5M6IUR3</accession>
<keyword evidence="3" id="KW-0804">Transcription</keyword>
<dbReference type="Gene3D" id="1.10.10.10">
    <property type="entry name" value="Winged helix-like DNA-binding domain superfamily/Winged helix DNA-binding domain"/>
    <property type="match status" value="1"/>
</dbReference>
<dbReference type="SMART" id="SM00345">
    <property type="entry name" value="HTH_GNTR"/>
    <property type="match status" value="1"/>
</dbReference>
<dbReference type="CDD" id="cd07377">
    <property type="entry name" value="WHTH_GntR"/>
    <property type="match status" value="1"/>
</dbReference>
<keyword evidence="2" id="KW-0238">DNA-binding</keyword>
<proteinExistence type="predicted"/>
<feature type="region of interest" description="Disordered" evidence="4">
    <location>
        <begin position="46"/>
        <end position="92"/>
    </location>
</feature>
<dbReference type="PANTHER" id="PTHR43537">
    <property type="entry name" value="TRANSCRIPTIONAL REGULATOR, GNTR FAMILY"/>
    <property type="match status" value="1"/>
</dbReference>
<dbReference type="Gene3D" id="1.20.120.530">
    <property type="entry name" value="GntR ligand-binding domain-like"/>
    <property type="match status" value="1"/>
</dbReference>
<evidence type="ECO:0000256" key="2">
    <source>
        <dbReference type="ARBA" id="ARBA00023125"/>
    </source>
</evidence>
<dbReference type="Pfam" id="PF00392">
    <property type="entry name" value="GntR"/>
    <property type="match status" value="1"/>
</dbReference>
<dbReference type="InterPro" id="IPR036390">
    <property type="entry name" value="WH_DNA-bd_sf"/>
</dbReference>
<dbReference type="GO" id="GO:0003700">
    <property type="term" value="F:DNA-binding transcription factor activity"/>
    <property type="evidence" value="ECO:0007669"/>
    <property type="project" value="InterPro"/>
</dbReference>
<dbReference type="InterPro" id="IPR008920">
    <property type="entry name" value="TF_FadR/GntR_C"/>
</dbReference>
<dbReference type="InterPro" id="IPR036388">
    <property type="entry name" value="WH-like_DNA-bd_sf"/>
</dbReference>
<keyword evidence="1" id="KW-0805">Transcription regulation</keyword>
<dbReference type="EMBL" id="VWPK01000015">
    <property type="protein sequence ID" value="KAA5612026.1"/>
    <property type="molecule type" value="Genomic_DNA"/>
</dbReference>
<evidence type="ECO:0000313" key="7">
    <source>
        <dbReference type="Proteomes" id="UP000325255"/>
    </source>
</evidence>
<evidence type="ECO:0000256" key="1">
    <source>
        <dbReference type="ARBA" id="ARBA00023015"/>
    </source>
</evidence>
<dbReference type="AlphaFoldDB" id="A0A5M6IUR3"/>
<organism evidence="6 7">
    <name type="scientific">Rhodovastum atsumiense</name>
    <dbReference type="NCBI Taxonomy" id="504468"/>
    <lineage>
        <taxon>Bacteria</taxon>
        <taxon>Pseudomonadati</taxon>
        <taxon>Pseudomonadota</taxon>
        <taxon>Alphaproteobacteria</taxon>
        <taxon>Acetobacterales</taxon>
        <taxon>Acetobacteraceae</taxon>
        <taxon>Rhodovastum</taxon>
    </lineage>
</organism>
<dbReference type="SUPFAM" id="SSF48008">
    <property type="entry name" value="GntR ligand-binding domain-like"/>
    <property type="match status" value="1"/>
</dbReference>
<evidence type="ECO:0000259" key="5">
    <source>
        <dbReference type="PROSITE" id="PS50949"/>
    </source>
</evidence>
<evidence type="ECO:0000256" key="3">
    <source>
        <dbReference type="ARBA" id="ARBA00023163"/>
    </source>
</evidence>
<feature type="compositionally biased region" description="Gly residues" evidence="4">
    <location>
        <begin position="53"/>
        <end position="66"/>
    </location>
</feature>
<dbReference type="PANTHER" id="PTHR43537:SF5">
    <property type="entry name" value="UXU OPERON TRANSCRIPTIONAL REGULATOR"/>
    <property type="match status" value="1"/>
</dbReference>
<dbReference type="InterPro" id="IPR011711">
    <property type="entry name" value="GntR_C"/>
</dbReference>
<dbReference type="PROSITE" id="PS50949">
    <property type="entry name" value="HTH_GNTR"/>
    <property type="match status" value="1"/>
</dbReference>
<dbReference type="PRINTS" id="PR00035">
    <property type="entry name" value="HTHGNTR"/>
</dbReference>
<feature type="domain" description="HTH gntR-type" evidence="5">
    <location>
        <begin position="96"/>
        <end position="165"/>
    </location>
</feature>
<dbReference type="GO" id="GO:0003677">
    <property type="term" value="F:DNA binding"/>
    <property type="evidence" value="ECO:0007669"/>
    <property type="project" value="UniProtKB-KW"/>
</dbReference>
<dbReference type="Pfam" id="PF07729">
    <property type="entry name" value="FCD"/>
    <property type="match status" value="1"/>
</dbReference>
<gene>
    <name evidence="6" type="ORF">F1189_11245</name>
</gene>
<keyword evidence="7" id="KW-1185">Reference proteome</keyword>
<name>A0A5M6IUR3_9PROT</name>
<protein>
    <submittedName>
        <fullName evidence="6">FadR family transcriptional regulator</fullName>
    </submittedName>
</protein>
<comment type="caution">
    <text evidence="6">The sequence shown here is derived from an EMBL/GenBank/DDBJ whole genome shotgun (WGS) entry which is preliminary data.</text>
</comment>
<sequence length="343" mass="36507">MPGGGTLAPPGAAALFVTLATMTANMSAGMSAPVSFGGRHGLDGARAERHAEGGNGGIGPGGGSRSGGMVAIRPPVPADPTSLPEGDGRTRRRRGDRLHGLVVESLESDILSGRLRIGDRLPSEAEIAATFDVSTRTVREALQILETRGLVQRRHGERAEVVRDDVGKFLDSLAVTLKQLFMGQPQYFVQLMDVRRIIELDVVDRLAGTGGEVSEEVERALAGMRAAAEADDFPRFTVHDAAFHLGLVHSVPNGILHVLYENLYALIVEVIRVASAVPQKPLAIGYAEHEEIYRLIRAGDAAAARQALARQIEGSAGYVRIALQARRPAAAGRRRTRSRGEGG</sequence>
<dbReference type="SMART" id="SM00895">
    <property type="entry name" value="FCD"/>
    <property type="match status" value="1"/>
</dbReference>
<reference evidence="6 7" key="1">
    <citation type="submission" date="2019-09" db="EMBL/GenBank/DDBJ databases">
        <title>Genome sequence of Rhodovastum atsumiense, a diverse member of the Acetobacteraceae family of non-sulfur purple photosynthetic bacteria.</title>
        <authorList>
            <person name="Meyer T."/>
            <person name="Kyndt J."/>
        </authorList>
    </citation>
    <scope>NUCLEOTIDE SEQUENCE [LARGE SCALE GENOMIC DNA]</scope>
    <source>
        <strain evidence="6 7">DSM 21279</strain>
    </source>
</reference>
<dbReference type="OrthoDB" id="9812645at2"/>
<dbReference type="Proteomes" id="UP000325255">
    <property type="component" value="Unassembled WGS sequence"/>
</dbReference>